<keyword evidence="5" id="KW-1185">Reference proteome</keyword>
<sequence length="600" mass="62811">MAVGLITSQSTATTPIDSGSSSSGSSSATIIRHLTVPATVQPEQAAPEAPRYAALIQDAAQFTGATGSRGKTLPLLGSGALKETLAPGIQLAEDGSLLPAEVARGDAKRYAGSKAGPTTLRGTTSSSISSSKASSSNINSGTGATAVEANGSPRAGKSVSEHSELATTNIITITSTSTTTTTSSSSTGTMTRDTKHPIHLDGATVEGSSFSKISSANLILAEAGLGSPKVGAGQKLPTGFSGSSSSSSGKIGLKATARGAASPMELEVPPGGSINKLDGFDGGPGADGNFSKMYFETDNHTVIASQVGSIAVLPCAVRNIGEGVVSWIRRKDYHLLTIGVTTYSSDERFNIIHSEEKEHQPHQHHSEPIGLATLRRSMTHSPPRTTSDEVTSGELAPASVVTDRRGRLDELTIRHEWPLQIKYVQLRDAGLYECQVSTHPPTSIFVKLDVVEAKAEIFGPSEKYLKPGSMLRLTCRVVQSNEPPLYIFWYHNNRMINYDAHRGVNVSTEADNRYSELFIAHTNTLNSGNYSCVSNNAVAASTLVHILNGENPAAMQHGDHGNAVLVCTTNTPAPSGGGVESVEIKEITHDSESPGQAANE</sequence>
<feature type="region of interest" description="Disordered" evidence="1">
    <location>
        <begin position="378"/>
        <end position="398"/>
    </location>
</feature>
<dbReference type="Proteomes" id="UP000000673">
    <property type="component" value="Unassembled WGS sequence"/>
</dbReference>
<dbReference type="SMART" id="SM00409">
    <property type="entry name" value="IG"/>
    <property type="match status" value="2"/>
</dbReference>
<dbReference type="Gene3D" id="2.60.40.10">
    <property type="entry name" value="Immunoglobulins"/>
    <property type="match status" value="2"/>
</dbReference>
<dbReference type="FunFam" id="2.60.40.10:FF:001320">
    <property type="entry name" value="Putative Defective proboscis extension response"/>
    <property type="match status" value="1"/>
</dbReference>
<dbReference type="InterPro" id="IPR013783">
    <property type="entry name" value="Ig-like_fold"/>
</dbReference>
<proteinExistence type="predicted"/>
<dbReference type="VEuPathDB" id="VectorBase:ADAC008402"/>
<dbReference type="InterPro" id="IPR013151">
    <property type="entry name" value="Immunoglobulin_dom"/>
</dbReference>
<feature type="region of interest" description="Disordered" evidence="1">
    <location>
        <begin position="109"/>
        <end position="164"/>
    </location>
</feature>
<feature type="domain" description="Ig-like" evidence="2">
    <location>
        <begin position="440"/>
        <end position="544"/>
    </location>
</feature>
<dbReference type="AlphaFoldDB" id="W5JAW8"/>
<feature type="compositionally biased region" description="Low complexity" evidence="1">
    <location>
        <begin position="125"/>
        <end position="140"/>
    </location>
</feature>
<dbReference type="InterPro" id="IPR036179">
    <property type="entry name" value="Ig-like_dom_sf"/>
</dbReference>
<dbReference type="EMBL" id="ADMH02002013">
    <property type="protein sequence ID" value="ETN59990.1"/>
    <property type="molecule type" value="Genomic_DNA"/>
</dbReference>
<dbReference type="InterPro" id="IPR003598">
    <property type="entry name" value="Ig_sub2"/>
</dbReference>
<dbReference type="InterPro" id="IPR037448">
    <property type="entry name" value="Zig-8"/>
</dbReference>
<dbReference type="VEuPathDB" id="VectorBase:ADAR2_008336"/>
<dbReference type="eggNOG" id="KOG3510">
    <property type="taxonomic scope" value="Eukaryota"/>
</dbReference>
<dbReference type="HOGENOM" id="CLU_455105_0_0_1"/>
<accession>W5JAW8</accession>
<dbReference type="FunCoup" id="W5JAW8">
    <property type="interactions" value="75"/>
</dbReference>
<reference evidence="3" key="3">
    <citation type="journal article" date="2013" name="Nucleic Acids Res.">
        <title>The genome of Anopheles darlingi, the main neotropical malaria vector.</title>
        <authorList>
            <person name="Marinotti O."/>
            <person name="Cerqueira G.C."/>
            <person name="de Almeida L.G."/>
            <person name="Ferro M.I."/>
            <person name="Loreto E.L."/>
            <person name="Zaha A."/>
            <person name="Teixeira S.M."/>
            <person name="Wespiser A.R."/>
            <person name="Almeida E Silva A."/>
            <person name="Schlindwein A.D."/>
            <person name="Pacheco A.C."/>
            <person name="Silva A.L."/>
            <person name="Graveley B.R."/>
            <person name="Walenz B.P."/>
            <person name="Lima Bde A."/>
            <person name="Ribeiro C.A."/>
            <person name="Nunes-Silva C.G."/>
            <person name="de Carvalho C.R."/>
            <person name="Soares C.M."/>
            <person name="de Menezes C.B."/>
            <person name="Matiolli C."/>
            <person name="Caffrey D."/>
            <person name="Araujo D.A."/>
            <person name="de Oliveira D.M."/>
            <person name="Golenbock D."/>
            <person name="Grisard E.C."/>
            <person name="Fantinatti-Garboggini F."/>
            <person name="de Carvalho F.M."/>
            <person name="Barcellos F.G."/>
            <person name="Prosdocimi F."/>
            <person name="May G."/>
            <person name="Azevedo Junior G.M."/>
            <person name="Guimaraes G.M."/>
            <person name="Goldman G.H."/>
            <person name="Padilha I.Q."/>
            <person name="Batista Jda S."/>
            <person name="Ferro J.A."/>
            <person name="Ribeiro J.M."/>
            <person name="Fietto J.L."/>
            <person name="Dabbas K.M."/>
            <person name="Cerdeira L."/>
            <person name="Agnez-Lima L.F."/>
            <person name="Brocchi M."/>
            <person name="de Carvalho M.O."/>
            <person name="Teixeira Mde M."/>
            <person name="Diniz Maia Mde M."/>
            <person name="Goldman M.H."/>
            <person name="Cruz Schneider M.P."/>
            <person name="Felipe M.S."/>
            <person name="Hungria M."/>
            <person name="Nicolas M.F."/>
            <person name="Pereira M."/>
            <person name="Montes M.A."/>
            <person name="Cantao M.E."/>
            <person name="Vincentz M."/>
            <person name="Rafael M.S."/>
            <person name="Silverman N."/>
            <person name="Stoco P.H."/>
            <person name="Souza R.C."/>
            <person name="Vicentini R."/>
            <person name="Gazzinelli R.T."/>
            <person name="Neves Rde O."/>
            <person name="Silva R."/>
            <person name="Astolfi-Filho S."/>
            <person name="Maciel T.E."/>
            <person name="Urmenyi T.P."/>
            <person name="Tadei W.P."/>
            <person name="Camargo E.P."/>
            <person name="de Vasconcelos A.T."/>
        </authorList>
    </citation>
    <scope>NUCLEOTIDE SEQUENCE</scope>
</reference>
<evidence type="ECO:0000313" key="3">
    <source>
        <dbReference type="EMBL" id="ETN59990.1"/>
    </source>
</evidence>
<name>W5JAW8_ANODA</name>
<gene>
    <name evidence="3" type="ORF">AND_008402</name>
</gene>
<dbReference type="EnsemblMetazoa" id="ADAC008402-RA">
    <property type="protein sequence ID" value="ADAC008402-PA"/>
    <property type="gene ID" value="ADAC008402"/>
</dbReference>
<dbReference type="InterPro" id="IPR003599">
    <property type="entry name" value="Ig_sub"/>
</dbReference>
<organism evidence="3">
    <name type="scientific">Anopheles darlingi</name>
    <name type="common">Mosquito</name>
    <dbReference type="NCBI Taxonomy" id="43151"/>
    <lineage>
        <taxon>Eukaryota</taxon>
        <taxon>Metazoa</taxon>
        <taxon>Ecdysozoa</taxon>
        <taxon>Arthropoda</taxon>
        <taxon>Hexapoda</taxon>
        <taxon>Insecta</taxon>
        <taxon>Pterygota</taxon>
        <taxon>Neoptera</taxon>
        <taxon>Endopterygota</taxon>
        <taxon>Diptera</taxon>
        <taxon>Nematocera</taxon>
        <taxon>Culicoidea</taxon>
        <taxon>Culicidae</taxon>
        <taxon>Anophelinae</taxon>
        <taxon>Anopheles</taxon>
    </lineage>
</organism>
<dbReference type="Pfam" id="PF00047">
    <property type="entry name" value="ig"/>
    <property type="match status" value="1"/>
</dbReference>
<feature type="compositionally biased region" description="Polar residues" evidence="1">
    <location>
        <begin position="1"/>
        <end position="17"/>
    </location>
</feature>
<dbReference type="PANTHER" id="PTHR23279:SF37">
    <property type="entry name" value="DEFECTIVE PROBOSCIS EXTENSION RESPONSE 13, ISOFORM B"/>
    <property type="match status" value="1"/>
</dbReference>
<dbReference type="SMART" id="SM00408">
    <property type="entry name" value="IGc2"/>
    <property type="match status" value="2"/>
</dbReference>
<evidence type="ECO:0000259" key="2">
    <source>
        <dbReference type="PROSITE" id="PS50835"/>
    </source>
</evidence>
<dbReference type="GO" id="GO:0032589">
    <property type="term" value="C:neuron projection membrane"/>
    <property type="evidence" value="ECO:0007669"/>
    <property type="project" value="TreeGrafter"/>
</dbReference>
<evidence type="ECO:0000256" key="1">
    <source>
        <dbReference type="SAM" id="MobiDB-lite"/>
    </source>
</evidence>
<feature type="region of interest" description="Disordered" evidence="1">
    <location>
        <begin position="1"/>
        <end position="27"/>
    </location>
</feature>
<feature type="region of interest" description="Disordered" evidence="1">
    <location>
        <begin position="176"/>
        <end position="195"/>
    </location>
</feature>
<evidence type="ECO:0000313" key="5">
    <source>
        <dbReference type="Proteomes" id="UP000000673"/>
    </source>
</evidence>
<feature type="compositionally biased region" description="Polar residues" evidence="1">
    <location>
        <begin position="379"/>
        <end position="390"/>
    </location>
</feature>
<dbReference type="PROSITE" id="PS50835">
    <property type="entry name" value="IG_LIKE"/>
    <property type="match status" value="1"/>
</dbReference>
<reference evidence="3" key="2">
    <citation type="submission" date="2010-05" db="EMBL/GenBank/DDBJ databases">
        <authorList>
            <person name="Almeida L.G."/>
            <person name="Nicolas M.F."/>
            <person name="Souza R.C."/>
            <person name="Vasconcelos A.T.R."/>
        </authorList>
    </citation>
    <scope>NUCLEOTIDE SEQUENCE</scope>
</reference>
<evidence type="ECO:0000313" key="4">
    <source>
        <dbReference type="EnsemblMetazoa" id="ADAC008402-PA"/>
    </source>
</evidence>
<dbReference type="SUPFAM" id="SSF48726">
    <property type="entry name" value="Immunoglobulin"/>
    <property type="match status" value="2"/>
</dbReference>
<reference evidence="4" key="4">
    <citation type="submission" date="2015-06" db="UniProtKB">
        <authorList>
            <consortium name="EnsemblMetazoa"/>
        </authorList>
    </citation>
    <scope>IDENTIFICATION</scope>
</reference>
<dbReference type="STRING" id="43151.W5JAW8"/>
<feature type="compositionally biased region" description="Low complexity" evidence="1">
    <location>
        <begin position="18"/>
        <end position="27"/>
    </location>
</feature>
<feature type="compositionally biased region" description="Low complexity" evidence="1">
    <location>
        <begin position="176"/>
        <end position="191"/>
    </location>
</feature>
<dbReference type="InterPro" id="IPR007110">
    <property type="entry name" value="Ig-like_dom"/>
</dbReference>
<dbReference type="GO" id="GO:0050808">
    <property type="term" value="P:synapse organization"/>
    <property type="evidence" value="ECO:0007669"/>
    <property type="project" value="TreeGrafter"/>
</dbReference>
<reference evidence="3 5" key="1">
    <citation type="journal article" date="2010" name="BMC Genomics">
        <title>Combination of measures distinguishes pre-miRNAs from other stem-loops in the genome of the newly sequenced Anopheles darlingi.</title>
        <authorList>
            <person name="Mendes N.D."/>
            <person name="Freitas A.T."/>
            <person name="Vasconcelos A.T."/>
            <person name="Sagot M.F."/>
        </authorList>
    </citation>
    <scope>NUCLEOTIDE SEQUENCE</scope>
</reference>
<protein>
    <recommendedName>
        <fullName evidence="2">Ig-like domain-containing protein</fullName>
    </recommendedName>
</protein>
<dbReference type="PANTHER" id="PTHR23279">
    <property type="entry name" value="DEFECTIVE PROBOSCIS EXTENSION RESPONSE DPR -RELATED"/>
    <property type="match status" value="1"/>
</dbReference>